<feature type="transmembrane region" description="Helical" evidence="1">
    <location>
        <begin position="49"/>
        <end position="76"/>
    </location>
</feature>
<keyword evidence="3" id="KW-1185">Reference proteome</keyword>
<dbReference type="AlphaFoldDB" id="A0A5J5UKU6"/>
<sequence length="77" mass="8723">MQLQDSAECQSRFRYCHQGCSSAPKEEGCDEEETAPEIWLLHRVSCSSFLSSLLVLLVAYDIFMSFGNISLLVLLLY</sequence>
<evidence type="ECO:0000313" key="2">
    <source>
        <dbReference type="EMBL" id="KAB2068567.1"/>
    </source>
</evidence>
<name>A0A5J5UKU6_GOSBA</name>
<gene>
    <name evidence="2" type="ORF">ES319_A08G040200v1</name>
</gene>
<protein>
    <submittedName>
        <fullName evidence="2">Uncharacterized protein</fullName>
    </submittedName>
</protein>
<keyword evidence="1" id="KW-1133">Transmembrane helix</keyword>
<evidence type="ECO:0000313" key="3">
    <source>
        <dbReference type="Proteomes" id="UP000327439"/>
    </source>
</evidence>
<proteinExistence type="predicted"/>
<reference evidence="3" key="1">
    <citation type="journal article" date="2020" name="Nat. Genet.">
        <title>Genomic diversifications of five Gossypium allopolyploid species and their impact on cotton improvement.</title>
        <authorList>
            <person name="Chen Z.J."/>
            <person name="Sreedasyam A."/>
            <person name="Ando A."/>
            <person name="Song Q."/>
            <person name="De Santiago L.M."/>
            <person name="Hulse-Kemp A.M."/>
            <person name="Ding M."/>
            <person name="Ye W."/>
            <person name="Kirkbride R.C."/>
            <person name="Jenkins J."/>
            <person name="Plott C."/>
            <person name="Lovell J."/>
            <person name="Lin Y.M."/>
            <person name="Vaughn R."/>
            <person name="Liu B."/>
            <person name="Simpson S."/>
            <person name="Scheffler B.E."/>
            <person name="Wen L."/>
            <person name="Saski C.A."/>
            <person name="Grover C.E."/>
            <person name="Hu G."/>
            <person name="Conover J.L."/>
            <person name="Carlson J.W."/>
            <person name="Shu S."/>
            <person name="Boston L.B."/>
            <person name="Williams M."/>
            <person name="Peterson D.G."/>
            <person name="McGee K."/>
            <person name="Jones D.C."/>
            <person name="Wendel J.F."/>
            <person name="Stelly D.M."/>
            <person name="Grimwood J."/>
            <person name="Schmutz J."/>
        </authorList>
    </citation>
    <scope>NUCLEOTIDE SEQUENCE [LARGE SCALE GENOMIC DNA]</scope>
    <source>
        <strain evidence="3">cv. 3-79</strain>
    </source>
</reference>
<organism evidence="2 3">
    <name type="scientific">Gossypium barbadense</name>
    <name type="common">Sea Island cotton</name>
    <name type="synonym">Hibiscus barbadensis</name>
    <dbReference type="NCBI Taxonomy" id="3634"/>
    <lineage>
        <taxon>Eukaryota</taxon>
        <taxon>Viridiplantae</taxon>
        <taxon>Streptophyta</taxon>
        <taxon>Embryophyta</taxon>
        <taxon>Tracheophyta</taxon>
        <taxon>Spermatophyta</taxon>
        <taxon>Magnoliopsida</taxon>
        <taxon>eudicotyledons</taxon>
        <taxon>Gunneridae</taxon>
        <taxon>Pentapetalae</taxon>
        <taxon>rosids</taxon>
        <taxon>malvids</taxon>
        <taxon>Malvales</taxon>
        <taxon>Malvaceae</taxon>
        <taxon>Malvoideae</taxon>
        <taxon>Gossypium</taxon>
    </lineage>
</organism>
<keyword evidence="1" id="KW-0472">Membrane</keyword>
<dbReference type="EMBL" id="CM018209">
    <property type="protein sequence ID" value="KAB2068567.1"/>
    <property type="molecule type" value="Genomic_DNA"/>
</dbReference>
<accession>A0A5J5UKU6</accession>
<evidence type="ECO:0000256" key="1">
    <source>
        <dbReference type="SAM" id="Phobius"/>
    </source>
</evidence>
<dbReference type="Proteomes" id="UP000327439">
    <property type="component" value="Chromosome A08"/>
</dbReference>
<keyword evidence="1" id="KW-0812">Transmembrane</keyword>